<evidence type="ECO:0000313" key="3">
    <source>
        <dbReference type="EMBL" id="NEA23232.1"/>
    </source>
</evidence>
<protein>
    <submittedName>
        <fullName evidence="3">Branched-chain amino acid ABC transporter substrate-binding protein</fullName>
    </submittedName>
</protein>
<dbReference type="Proteomes" id="UP000475532">
    <property type="component" value="Unassembled WGS sequence"/>
</dbReference>
<dbReference type="EMBL" id="JAAGLI010000305">
    <property type="protein sequence ID" value="NEA23232.1"/>
    <property type="molecule type" value="Genomic_DNA"/>
</dbReference>
<organism evidence="3 4">
    <name type="scientific">Actinomadura bangladeshensis</name>
    <dbReference type="NCBI Taxonomy" id="453573"/>
    <lineage>
        <taxon>Bacteria</taxon>
        <taxon>Bacillati</taxon>
        <taxon>Actinomycetota</taxon>
        <taxon>Actinomycetes</taxon>
        <taxon>Streptosporangiales</taxon>
        <taxon>Thermomonosporaceae</taxon>
        <taxon>Actinomadura</taxon>
    </lineage>
</organism>
<feature type="signal peptide" evidence="2">
    <location>
        <begin position="1"/>
        <end position="22"/>
    </location>
</feature>
<accession>A0A6L9QDQ7</accession>
<comment type="caution">
    <text evidence="3">The sequence shown here is derived from an EMBL/GenBank/DDBJ whole genome shotgun (WGS) entry which is preliminary data.</text>
</comment>
<feature type="chain" id="PRO_5039034940" evidence="2">
    <location>
        <begin position="23"/>
        <end position="52"/>
    </location>
</feature>
<feature type="compositionally biased region" description="Low complexity" evidence="1">
    <location>
        <begin position="36"/>
        <end position="52"/>
    </location>
</feature>
<dbReference type="PROSITE" id="PS51257">
    <property type="entry name" value="PROKAR_LIPOPROTEIN"/>
    <property type="match status" value="1"/>
</dbReference>
<sequence>MRFPRWAIPAAAALAATGLVVSACGQESAGGRQNTAAGAKAPAAPAADAPAP</sequence>
<dbReference type="AlphaFoldDB" id="A0A6L9QDQ7"/>
<gene>
    <name evidence="3" type="ORF">G3I70_12100</name>
</gene>
<name>A0A6L9QDQ7_9ACTN</name>
<feature type="non-terminal residue" evidence="3">
    <location>
        <position position="52"/>
    </location>
</feature>
<feature type="region of interest" description="Disordered" evidence="1">
    <location>
        <begin position="26"/>
        <end position="52"/>
    </location>
</feature>
<evidence type="ECO:0000313" key="4">
    <source>
        <dbReference type="Proteomes" id="UP000475532"/>
    </source>
</evidence>
<reference evidence="3 4" key="1">
    <citation type="submission" date="2020-01" db="EMBL/GenBank/DDBJ databases">
        <title>Insect and environment-associated Actinomycetes.</title>
        <authorList>
            <person name="Currrie C."/>
            <person name="Chevrette M."/>
            <person name="Carlson C."/>
            <person name="Stubbendieck R."/>
            <person name="Wendt-Pienkowski E."/>
        </authorList>
    </citation>
    <scope>NUCLEOTIDE SEQUENCE [LARGE SCALE GENOMIC DNA]</scope>
    <source>
        <strain evidence="3 4">SID10258</strain>
    </source>
</reference>
<proteinExistence type="predicted"/>
<evidence type="ECO:0000256" key="2">
    <source>
        <dbReference type="SAM" id="SignalP"/>
    </source>
</evidence>
<evidence type="ECO:0000256" key="1">
    <source>
        <dbReference type="SAM" id="MobiDB-lite"/>
    </source>
</evidence>
<keyword evidence="2" id="KW-0732">Signal</keyword>